<organism evidence="2 3">
    <name type="scientific">Enteromyxum leei</name>
    <name type="common">Intestinal myxosporean parasite</name>
    <dbReference type="NCBI Taxonomy" id="188704"/>
    <lineage>
        <taxon>Eukaryota</taxon>
        <taxon>Metazoa</taxon>
        <taxon>Cnidaria</taxon>
        <taxon>Myxozoa</taxon>
        <taxon>Myxosporea</taxon>
        <taxon>Bivalvulida</taxon>
        <taxon>Variisporina</taxon>
        <taxon>Enteromyxidae</taxon>
        <taxon>Enteromyxum</taxon>
    </lineage>
</organism>
<keyword evidence="1" id="KW-0472">Membrane</keyword>
<keyword evidence="1" id="KW-0812">Transmembrane</keyword>
<keyword evidence="2" id="KW-0496">Mitochondrion</keyword>
<protein>
    <submittedName>
        <fullName evidence="2">Uncharacterized protein</fullName>
    </submittedName>
</protein>
<evidence type="ECO:0000313" key="3">
    <source>
        <dbReference type="Proteomes" id="UP000270981"/>
    </source>
</evidence>
<dbReference type="Proteomes" id="UP000270981">
    <property type="component" value="Mitochondrion 3"/>
</dbReference>
<dbReference type="AlphaFoldDB" id="A0A1Q2X875"/>
<proteinExistence type="predicted"/>
<keyword evidence="1" id="KW-1133">Transmembrane helix</keyword>
<geneLocation type="mitochondrion" evidence="2"/>
<feature type="transmembrane region" description="Helical" evidence="1">
    <location>
        <begin position="6"/>
        <end position="26"/>
    </location>
</feature>
<sequence length="101" mass="11838">MCFDVVSMFVLYVFFYITGVINRVLISQELGMHLPEQSYRVLCCFFHSGKVVNPHELLNLRMYSVALKVKQRLSWLHKSFTRKYSVAFELNDVGQNSIRLS</sequence>
<evidence type="ECO:0000313" key="2">
    <source>
        <dbReference type="EMBL" id="CRX66572.1"/>
    </source>
</evidence>
<evidence type="ECO:0000256" key="1">
    <source>
        <dbReference type="SAM" id="Phobius"/>
    </source>
</evidence>
<reference evidence="3" key="1">
    <citation type="journal article" date="2017" name="Mol. Biol. Evol.">
        <title>The Multipartite Mitochondrial Genome of Enteromyxum leei (Myxozoa): Eight Fast-Evolving Megacircles.</title>
        <authorList>
            <person name="Yahalomi D."/>
            <person name="Haddas-Sasson M."/>
            <person name="Rubinstein N.D."/>
            <person name="Feldstein T."/>
            <person name="Diamant A."/>
            <person name="Huchon D."/>
        </authorList>
    </citation>
    <scope>NUCLEOTIDE SEQUENCE [LARGE SCALE GENOMIC DNA]</scope>
</reference>
<dbReference type="EMBL" id="LN868203">
    <property type="protein sequence ID" value="CRX66572.1"/>
    <property type="molecule type" value="Genomic_DNA"/>
</dbReference>
<accession>A0A1Q2X875</accession>
<name>A0A1Q2X875_ENTLE</name>